<comment type="caution">
    <text evidence="1">The sequence shown here is derived from an EMBL/GenBank/DDBJ whole genome shotgun (WGS) entry which is preliminary data.</text>
</comment>
<feature type="non-terminal residue" evidence="1">
    <location>
        <position position="1"/>
    </location>
</feature>
<name>A0ABN7X7M7_GIGMA</name>
<organism evidence="1 2">
    <name type="scientific">Gigaspora margarita</name>
    <dbReference type="NCBI Taxonomy" id="4874"/>
    <lineage>
        <taxon>Eukaryota</taxon>
        <taxon>Fungi</taxon>
        <taxon>Fungi incertae sedis</taxon>
        <taxon>Mucoromycota</taxon>
        <taxon>Glomeromycotina</taxon>
        <taxon>Glomeromycetes</taxon>
        <taxon>Diversisporales</taxon>
        <taxon>Gigasporaceae</taxon>
        <taxon>Gigaspora</taxon>
    </lineage>
</organism>
<dbReference type="EMBL" id="CAJVQB010099540">
    <property type="protein sequence ID" value="CAG8850110.1"/>
    <property type="molecule type" value="Genomic_DNA"/>
</dbReference>
<evidence type="ECO:0000313" key="1">
    <source>
        <dbReference type="EMBL" id="CAG8850110.1"/>
    </source>
</evidence>
<keyword evidence="2" id="KW-1185">Reference proteome</keyword>
<dbReference type="Proteomes" id="UP000789901">
    <property type="component" value="Unassembled WGS sequence"/>
</dbReference>
<evidence type="ECO:0000313" key="2">
    <source>
        <dbReference type="Proteomes" id="UP000789901"/>
    </source>
</evidence>
<protein>
    <submittedName>
        <fullName evidence="1">17721_t:CDS:1</fullName>
    </submittedName>
</protein>
<gene>
    <name evidence="1" type="ORF">GMARGA_LOCUS40049</name>
</gene>
<sequence length="44" mass="4969">PNATTLRSFKAFSDISIETWKTLSNTVAKYHNLSIFISIIPRAD</sequence>
<reference evidence="1 2" key="1">
    <citation type="submission" date="2021-06" db="EMBL/GenBank/DDBJ databases">
        <authorList>
            <person name="Kallberg Y."/>
            <person name="Tangrot J."/>
            <person name="Rosling A."/>
        </authorList>
    </citation>
    <scope>NUCLEOTIDE SEQUENCE [LARGE SCALE GENOMIC DNA]</scope>
    <source>
        <strain evidence="1 2">120-4 pot B 10/14</strain>
    </source>
</reference>
<proteinExistence type="predicted"/>
<accession>A0ABN7X7M7</accession>